<dbReference type="RefSeq" id="WP_202750324.1">
    <property type="nucleotide sequence ID" value="NZ_JAESWC010000014.1"/>
</dbReference>
<name>A0ABS1TDZ0_9CLOT</name>
<gene>
    <name evidence="2" type="ORF">JK636_17860</name>
</gene>
<feature type="domain" description="PucR C-terminal helix-turn-helix" evidence="1">
    <location>
        <begin position="448"/>
        <end position="500"/>
    </location>
</feature>
<evidence type="ECO:0000313" key="2">
    <source>
        <dbReference type="EMBL" id="MBL4937584.1"/>
    </source>
</evidence>
<dbReference type="InterPro" id="IPR025736">
    <property type="entry name" value="PucR_C-HTH_dom"/>
</dbReference>
<sequence length="519" mass="59511">MSIEFSEIYNKIKKQLPAIDLLNDIKSCSLKDIRFITKTSNLEQKDILYVGKASQLENIKSNKNLGNFIIYNDSNENVDGSFTNIAEVKDEEDLYTAFNLIKDMFVKDMKVSNPASTLLKSLAQGKGLKYLLKIGAETLNNPVILIDANFSIISYSNNKHISDEIWSKNIQTGYCSYEFIAEVQKLKSVRNSPSNNEPFIVTCDASPIKRVVSKVMLNSKFIGYLLLLECGDTITEDHLELFKVLNSAITEELKNNSLYGNIKGLKYENLIYDLLEGKIDSEEIARERMKNAEFSFGVNLFVLTISLSEYSAKSTQGRNLKENIEKLLIASKSVFYKEDIVILVDMKDNKINDKDFITKIEGFLQDNNLKAAISSKFSRLIELNNNYLDSKKALDISKSLNRTNNFIKYDDYKFYALLGNISGDIKKYCHPAVLKLIEFDKSNSTDYFETLKTFLINNQNTNLTSERLFIHRNTLNYRIAKIKEIIGLELKDSEEIFNISYTYKLLEFLGYKSLNWTEK</sequence>
<protein>
    <submittedName>
        <fullName evidence="2">Helix-turn-helix domain-containing protein</fullName>
    </submittedName>
</protein>
<evidence type="ECO:0000313" key="3">
    <source>
        <dbReference type="Proteomes" id="UP000632377"/>
    </source>
</evidence>
<proteinExistence type="predicted"/>
<dbReference type="InterPro" id="IPR051448">
    <property type="entry name" value="CdaR-like_regulators"/>
</dbReference>
<dbReference type="Gene3D" id="1.10.10.2840">
    <property type="entry name" value="PucR C-terminal helix-turn-helix domain"/>
    <property type="match status" value="1"/>
</dbReference>
<dbReference type="PANTHER" id="PTHR33744">
    <property type="entry name" value="CARBOHYDRATE DIACID REGULATOR"/>
    <property type="match status" value="1"/>
</dbReference>
<dbReference type="EMBL" id="JAESWC010000014">
    <property type="protein sequence ID" value="MBL4937584.1"/>
    <property type="molecule type" value="Genomic_DNA"/>
</dbReference>
<dbReference type="InterPro" id="IPR042070">
    <property type="entry name" value="PucR_C-HTH_sf"/>
</dbReference>
<comment type="caution">
    <text evidence="2">The sequence shown here is derived from an EMBL/GenBank/DDBJ whole genome shotgun (WGS) entry which is preliminary data.</text>
</comment>
<dbReference type="PANTHER" id="PTHR33744:SF1">
    <property type="entry name" value="DNA-BINDING TRANSCRIPTIONAL ACTIVATOR ADER"/>
    <property type="match status" value="1"/>
</dbReference>
<organism evidence="2 3">
    <name type="scientific">Clostridium rhizosphaerae</name>
    <dbReference type="NCBI Taxonomy" id="2803861"/>
    <lineage>
        <taxon>Bacteria</taxon>
        <taxon>Bacillati</taxon>
        <taxon>Bacillota</taxon>
        <taxon>Clostridia</taxon>
        <taxon>Eubacteriales</taxon>
        <taxon>Clostridiaceae</taxon>
        <taxon>Clostridium</taxon>
    </lineage>
</organism>
<reference evidence="2 3" key="1">
    <citation type="submission" date="2021-01" db="EMBL/GenBank/DDBJ databases">
        <title>Genome public.</title>
        <authorList>
            <person name="Liu C."/>
            <person name="Sun Q."/>
        </authorList>
    </citation>
    <scope>NUCLEOTIDE SEQUENCE [LARGE SCALE GENOMIC DNA]</scope>
    <source>
        <strain evidence="2 3">YIM B02515</strain>
    </source>
</reference>
<dbReference type="Pfam" id="PF13556">
    <property type="entry name" value="HTH_30"/>
    <property type="match status" value="1"/>
</dbReference>
<dbReference type="Proteomes" id="UP000632377">
    <property type="component" value="Unassembled WGS sequence"/>
</dbReference>
<evidence type="ECO:0000259" key="1">
    <source>
        <dbReference type="Pfam" id="PF13556"/>
    </source>
</evidence>
<keyword evidence="3" id="KW-1185">Reference proteome</keyword>
<accession>A0ABS1TDZ0</accession>